<proteinExistence type="predicted"/>
<dbReference type="EMBL" id="AFXZ01000048">
    <property type="protein sequence ID" value="EGV42643.2"/>
    <property type="molecule type" value="Genomic_DNA"/>
</dbReference>
<gene>
    <name evidence="2" type="ORF">BZARG_3010</name>
</gene>
<sequence length="268" mass="30946">MTNKLFIIFIFIASITYAQDWVKTDITEFASIDFPVKSELIETQRETVYNAKDEFAYYIVSIRKLTDQQSSQITNEDIPNIYRGVADGAIASSNAELVSMNEIYIHQIPAVELEYNAQSNPDLPSQRFKRIIYLDQNIISIDFWPLTNQKDITNEKKAKYFNSFLINSNDVDKTSATVNQDIDKSNSDFETGLIIGQIIFYVILISFLIGIVFLIRYLIKKNRKKKTPFHNEEQSRAKVTKIICQNCNFENKIETKFCSSCGYELTKV</sequence>
<name>G2EFZ0_9FLAO</name>
<feature type="transmembrane region" description="Helical" evidence="1">
    <location>
        <begin position="198"/>
        <end position="219"/>
    </location>
</feature>
<dbReference type="eggNOG" id="ENOG503444X">
    <property type="taxonomic scope" value="Bacteria"/>
</dbReference>
<organism evidence="2 3">
    <name type="scientific">Bizionia argentinensis JUB59</name>
    <dbReference type="NCBI Taxonomy" id="1046627"/>
    <lineage>
        <taxon>Bacteria</taxon>
        <taxon>Pseudomonadati</taxon>
        <taxon>Bacteroidota</taxon>
        <taxon>Flavobacteriia</taxon>
        <taxon>Flavobacteriales</taxon>
        <taxon>Flavobacteriaceae</taxon>
        <taxon>Bizionia</taxon>
    </lineage>
</organism>
<dbReference type="Proteomes" id="UP000003730">
    <property type="component" value="Unassembled WGS sequence"/>
</dbReference>
<evidence type="ECO:0000256" key="1">
    <source>
        <dbReference type="SAM" id="Phobius"/>
    </source>
</evidence>
<dbReference type="AlphaFoldDB" id="G2EFZ0"/>
<protein>
    <submittedName>
        <fullName evidence="2">Zinc ribbon domain-containing protein</fullName>
    </submittedName>
</protein>
<accession>G2EFZ0</accession>
<keyword evidence="3" id="KW-1185">Reference proteome</keyword>
<comment type="caution">
    <text evidence="2">The sequence shown here is derived from an EMBL/GenBank/DDBJ whole genome shotgun (WGS) entry which is preliminary data.</text>
</comment>
<reference evidence="2 3" key="1">
    <citation type="journal article" date="2008" name="Int. J. Syst. Evol. Microbiol.">
        <title>Bizionia argentinensis sp. nov., isolated from surface marine water in Antarctica.</title>
        <authorList>
            <person name="Bercovich A."/>
            <person name="Vazquez S.C."/>
            <person name="Yankilevich P."/>
            <person name="Coria S.H."/>
            <person name="Foti M."/>
            <person name="Hernandez E."/>
            <person name="Vidal A."/>
            <person name="Ruberto L."/>
            <person name="Melo C."/>
            <person name="Marenssi S."/>
            <person name="Criscuolo M."/>
            <person name="Memoli M."/>
            <person name="Arguelles M."/>
            <person name="Mac Cormack W.P."/>
        </authorList>
    </citation>
    <scope>NUCLEOTIDE SEQUENCE [LARGE SCALE GENOMIC DNA]</scope>
    <source>
        <strain evidence="2 3">JUB59</strain>
    </source>
</reference>
<dbReference type="OrthoDB" id="1436681at2"/>
<keyword evidence="1" id="KW-0472">Membrane</keyword>
<dbReference type="RefSeq" id="WP_123766952.1">
    <property type="nucleotide sequence ID" value="NZ_AFXZ01000048.1"/>
</dbReference>
<keyword evidence="1" id="KW-0812">Transmembrane</keyword>
<evidence type="ECO:0000313" key="3">
    <source>
        <dbReference type="Proteomes" id="UP000003730"/>
    </source>
</evidence>
<dbReference type="STRING" id="1046627.BZARG_3010"/>
<evidence type="ECO:0000313" key="2">
    <source>
        <dbReference type="EMBL" id="EGV42643.2"/>
    </source>
</evidence>
<keyword evidence="1" id="KW-1133">Transmembrane helix</keyword>